<dbReference type="EMBL" id="LNZC01000012">
    <property type="protein sequence ID" value="KTD79866.1"/>
    <property type="molecule type" value="Genomic_DNA"/>
</dbReference>
<dbReference type="RefSeq" id="WP_058493176.1">
    <property type="nucleotide sequence ID" value="NZ_CBCRUR010000001.1"/>
</dbReference>
<evidence type="ECO:0000256" key="2">
    <source>
        <dbReference type="ARBA" id="ARBA00022670"/>
    </source>
</evidence>
<evidence type="ECO:0000256" key="1">
    <source>
        <dbReference type="ARBA" id="ARBA00022438"/>
    </source>
</evidence>
<evidence type="ECO:0000256" key="6">
    <source>
        <dbReference type="ARBA" id="ARBA00022833"/>
    </source>
</evidence>
<dbReference type="Gene3D" id="3.40.630.10">
    <property type="entry name" value="Zn peptidases"/>
    <property type="match status" value="1"/>
</dbReference>
<dbReference type="PANTHER" id="PTHR12147:SF56">
    <property type="entry name" value="AMINOPEPTIDASE YDR415C-RELATED"/>
    <property type="match status" value="1"/>
</dbReference>
<dbReference type="SUPFAM" id="SSF53187">
    <property type="entry name" value="Zn-dependent exopeptidases"/>
    <property type="match status" value="1"/>
</dbReference>
<dbReference type="GO" id="GO:0008235">
    <property type="term" value="F:metalloexopeptidase activity"/>
    <property type="evidence" value="ECO:0007669"/>
    <property type="project" value="InterPro"/>
</dbReference>
<dbReference type="GO" id="GO:0046872">
    <property type="term" value="F:metal ion binding"/>
    <property type="evidence" value="ECO:0007669"/>
    <property type="project" value="UniProtKB-KW"/>
</dbReference>
<evidence type="ECO:0000259" key="8">
    <source>
        <dbReference type="Pfam" id="PF04389"/>
    </source>
</evidence>
<dbReference type="Pfam" id="PF04389">
    <property type="entry name" value="Peptidase_M28"/>
    <property type="match status" value="1"/>
</dbReference>
<organism evidence="9 10">
    <name type="scientific">Legionella worsleiensis</name>
    <dbReference type="NCBI Taxonomy" id="45076"/>
    <lineage>
        <taxon>Bacteria</taxon>
        <taxon>Pseudomonadati</taxon>
        <taxon>Pseudomonadota</taxon>
        <taxon>Gammaproteobacteria</taxon>
        <taxon>Legionellales</taxon>
        <taxon>Legionellaceae</taxon>
        <taxon>Legionella</taxon>
    </lineage>
</organism>
<keyword evidence="1 9" id="KW-0031">Aminopeptidase</keyword>
<dbReference type="STRING" id="45076.Lwor_1380"/>
<dbReference type="InterPro" id="IPR007484">
    <property type="entry name" value="Peptidase_M28"/>
</dbReference>
<evidence type="ECO:0000256" key="3">
    <source>
        <dbReference type="ARBA" id="ARBA00022723"/>
    </source>
</evidence>
<reference evidence="9 10" key="1">
    <citation type="submission" date="2015-11" db="EMBL/GenBank/DDBJ databases">
        <title>Genomic analysis of 38 Legionella species identifies large and diverse effector repertoires.</title>
        <authorList>
            <person name="Burstein D."/>
            <person name="Amaro F."/>
            <person name="Zusman T."/>
            <person name="Lifshitz Z."/>
            <person name="Cohen O."/>
            <person name="Gilbert J.A."/>
            <person name="Pupko T."/>
            <person name="Shuman H.A."/>
            <person name="Segal G."/>
        </authorList>
    </citation>
    <scope>NUCLEOTIDE SEQUENCE [LARGE SCALE GENOMIC DNA]</scope>
    <source>
        <strain evidence="9 10">ATCC 49508</strain>
    </source>
</reference>
<gene>
    <name evidence="9" type="ORF">Lwor_1380</name>
</gene>
<keyword evidence="10" id="KW-1185">Reference proteome</keyword>
<keyword evidence="3" id="KW-0479">Metal-binding</keyword>
<comment type="caution">
    <text evidence="9">The sequence shown here is derived from an EMBL/GenBank/DDBJ whole genome shotgun (WGS) entry which is preliminary data.</text>
</comment>
<evidence type="ECO:0000313" key="9">
    <source>
        <dbReference type="EMBL" id="KTD79866.1"/>
    </source>
</evidence>
<dbReference type="Proteomes" id="UP000054662">
    <property type="component" value="Unassembled WGS sequence"/>
</dbReference>
<dbReference type="GO" id="GO:0004177">
    <property type="term" value="F:aminopeptidase activity"/>
    <property type="evidence" value="ECO:0007669"/>
    <property type="project" value="UniProtKB-KW"/>
</dbReference>
<feature type="signal peptide" evidence="7">
    <location>
        <begin position="1"/>
        <end position="21"/>
    </location>
</feature>
<sequence length="324" mass="36234">MRRFIVMITVGLALASYSLFADDQSFQDGSLAGSSQAFVKEKHSEYEIKHTKAVDAVLKAVVPDNIWQTLSHLTSYPNRSATKQSGLDAVNWLKLTFDAMTIEYGRNDTESFFIKTGWYKQPSLVTVIGKDLQAPAIVIGAHMDTPDGTMPGADEGSGAATIMEAARVLLASDLTFKRPIYIIWYAAGTRNFAGSHYVSQYFQEKSIPVKAVIQFDMTGYRAHPDDPTMWIYTDYTDKPLSHFMAQLITFYLRVPVGYSQCGYECSDHVTWNEDEIATAFPSESDFAKRNPYFHSSSDTMDFLNLDHMTQFAKLAVALAIELAL</sequence>
<dbReference type="GO" id="GO:0006508">
    <property type="term" value="P:proteolysis"/>
    <property type="evidence" value="ECO:0007669"/>
    <property type="project" value="UniProtKB-KW"/>
</dbReference>
<keyword evidence="6" id="KW-0862">Zinc</keyword>
<evidence type="ECO:0000256" key="4">
    <source>
        <dbReference type="ARBA" id="ARBA00022729"/>
    </source>
</evidence>
<protein>
    <submittedName>
        <fullName evidence="9">Aminopeptidase</fullName>
    </submittedName>
</protein>
<keyword evidence="5" id="KW-0378">Hydrolase</keyword>
<evidence type="ECO:0000313" key="10">
    <source>
        <dbReference type="Proteomes" id="UP000054662"/>
    </source>
</evidence>
<feature type="chain" id="PRO_5006919712" evidence="7">
    <location>
        <begin position="22"/>
        <end position="324"/>
    </location>
</feature>
<evidence type="ECO:0000256" key="5">
    <source>
        <dbReference type="ARBA" id="ARBA00022801"/>
    </source>
</evidence>
<dbReference type="InterPro" id="IPR045175">
    <property type="entry name" value="M28_fam"/>
</dbReference>
<keyword evidence="2" id="KW-0645">Protease</keyword>
<accession>A0A0W1AEW0</accession>
<proteinExistence type="predicted"/>
<dbReference type="AlphaFoldDB" id="A0A0W1AEW0"/>
<feature type="domain" description="Peptidase M28" evidence="8">
    <location>
        <begin position="134"/>
        <end position="318"/>
    </location>
</feature>
<evidence type="ECO:0000256" key="7">
    <source>
        <dbReference type="SAM" id="SignalP"/>
    </source>
</evidence>
<keyword evidence="4 7" id="KW-0732">Signal</keyword>
<dbReference type="PANTHER" id="PTHR12147">
    <property type="entry name" value="METALLOPEPTIDASE M28 FAMILY MEMBER"/>
    <property type="match status" value="1"/>
</dbReference>
<dbReference type="PATRIC" id="fig|45076.6.peg.1504"/>
<name>A0A0W1AEW0_9GAMM</name>